<dbReference type="AlphaFoldDB" id="A0A380WIC8"/>
<organism evidence="1 2">
    <name type="scientific">Aminobacter aminovorans</name>
    <name type="common">Chelatobacter heintzii</name>
    <dbReference type="NCBI Taxonomy" id="83263"/>
    <lineage>
        <taxon>Bacteria</taxon>
        <taxon>Pseudomonadati</taxon>
        <taxon>Pseudomonadota</taxon>
        <taxon>Alphaproteobacteria</taxon>
        <taxon>Hyphomicrobiales</taxon>
        <taxon>Phyllobacteriaceae</taxon>
        <taxon>Aminobacter</taxon>
    </lineage>
</organism>
<dbReference type="InterPro" id="IPR023476">
    <property type="entry name" value="Pep_tRNA_hydro_II_dom_sf"/>
</dbReference>
<reference evidence="1 2" key="1">
    <citation type="submission" date="2018-06" db="EMBL/GenBank/DDBJ databases">
        <authorList>
            <consortium name="Pathogen Informatics"/>
            <person name="Doyle S."/>
        </authorList>
    </citation>
    <scope>NUCLEOTIDE SEQUENCE [LARGE SCALE GENOMIC DNA]</scope>
    <source>
        <strain evidence="1 2">NCTC10684</strain>
    </source>
</reference>
<sequence>MIYPTKTALILLYELAEWQKVNVSAFLTGGLMHGYPEMAGEPYKDNDDNFYLAMIREPVFVYGADSQTIRRTFERARSRGMAFSIYTRPLFATSNDADNRASVAATPAAELDIVGLGLHGERKLVDKIVNGLKFLA</sequence>
<dbReference type="Proteomes" id="UP000254701">
    <property type="component" value="Unassembled WGS sequence"/>
</dbReference>
<dbReference type="InterPro" id="IPR018988">
    <property type="entry name" value="DUF2000"/>
</dbReference>
<proteinExistence type="predicted"/>
<evidence type="ECO:0000313" key="2">
    <source>
        <dbReference type="Proteomes" id="UP000254701"/>
    </source>
</evidence>
<gene>
    <name evidence="1" type="ORF">NCTC10684_01749</name>
</gene>
<dbReference type="EMBL" id="UFSM01000001">
    <property type="protein sequence ID" value="SUU88525.1"/>
    <property type="molecule type" value="Genomic_DNA"/>
</dbReference>
<dbReference type="Gene3D" id="3.40.1490.10">
    <property type="entry name" value="Bit1"/>
    <property type="match status" value="1"/>
</dbReference>
<name>A0A380WIC8_AMIAI</name>
<dbReference type="Pfam" id="PF09391">
    <property type="entry name" value="DUF2000"/>
    <property type="match status" value="1"/>
</dbReference>
<accession>A0A380WIC8</accession>
<protein>
    <submittedName>
        <fullName evidence="1">Uncharacterized protein conserved in bacteria</fullName>
    </submittedName>
</protein>
<dbReference type="SUPFAM" id="SSF102462">
    <property type="entry name" value="Peptidyl-tRNA hydrolase II"/>
    <property type="match status" value="1"/>
</dbReference>
<evidence type="ECO:0000313" key="1">
    <source>
        <dbReference type="EMBL" id="SUU88525.1"/>
    </source>
</evidence>